<evidence type="ECO:0000313" key="2">
    <source>
        <dbReference type="EMBL" id="PIC43459.1"/>
    </source>
</evidence>
<name>A0A2G5UVB9_9PELO</name>
<sequence>MIFSVSFHSLSGIPILYFEKDLMKKLPMELHKHCVEVFRTTPGLEMIMNLNDSSDLDESQPIKDLYLHDSYEKVDPRIADEFFEKANIQNCFSVVSQKLEGAVSDDSKFWNIPNILIYSHNWVFAHQLVRFTGKNAYFFTKDYPCVITQDMNAFLKHWLNGNNTNLEIMMAGGYRGSMDGLFNGIKMRRWDPRRRPARYVSNGSLGSVFQFQMFTGSTFSNFFDTYFSEFDYLDCRNAFDIVRESDGWIASVKVEFGIFFMFVWHHSYTK</sequence>
<evidence type="ECO:0000259" key="1">
    <source>
        <dbReference type="Pfam" id="PF07735"/>
    </source>
</evidence>
<keyword evidence="3" id="KW-1185">Reference proteome</keyword>
<feature type="domain" description="Sdz-33 F-box" evidence="1">
    <location>
        <begin position="148"/>
        <end position="169"/>
    </location>
</feature>
<comment type="caution">
    <text evidence="2">The sequence shown here is derived from an EMBL/GenBank/DDBJ whole genome shotgun (WGS) entry which is preliminary data.</text>
</comment>
<dbReference type="PANTHER" id="PTHR21503">
    <property type="entry name" value="F-BOX-CONTAINING HYPOTHETICAL PROTEIN C.ELEGANS"/>
    <property type="match status" value="1"/>
</dbReference>
<gene>
    <name evidence="2" type="primary">Cnig_chr_II.g4190</name>
    <name evidence="2" type="ORF">B9Z55_004190</name>
</gene>
<dbReference type="AlphaFoldDB" id="A0A2G5UVB9"/>
<evidence type="ECO:0000313" key="3">
    <source>
        <dbReference type="Proteomes" id="UP000230233"/>
    </source>
</evidence>
<dbReference type="OrthoDB" id="5909820at2759"/>
<dbReference type="Pfam" id="PF07735">
    <property type="entry name" value="FBA_2"/>
    <property type="match status" value="1"/>
</dbReference>
<organism evidence="2 3">
    <name type="scientific">Caenorhabditis nigoni</name>
    <dbReference type="NCBI Taxonomy" id="1611254"/>
    <lineage>
        <taxon>Eukaryota</taxon>
        <taxon>Metazoa</taxon>
        <taxon>Ecdysozoa</taxon>
        <taxon>Nematoda</taxon>
        <taxon>Chromadorea</taxon>
        <taxon>Rhabditida</taxon>
        <taxon>Rhabditina</taxon>
        <taxon>Rhabditomorpha</taxon>
        <taxon>Rhabditoidea</taxon>
        <taxon>Rhabditidae</taxon>
        <taxon>Peloderinae</taxon>
        <taxon>Caenorhabditis</taxon>
    </lineage>
</organism>
<accession>A0A2G5UVB9</accession>
<dbReference type="InterPro" id="IPR012885">
    <property type="entry name" value="F-box_Sdz-33"/>
</dbReference>
<dbReference type="EMBL" id="PDUG01000002">
    <property type="protein sequence ID" value="PIC43459.1"/>
    <property type="molecule type" value="Genomic_DNA"/>
</dbReference>
<dbReference type="PANTHER" id="PTHR21503:SF8">
    <property type="entry name" value="F-BOX ASSOCIATED DOMAIN-CONTAINING PROTEIN-RELATED"/>
    <property type="match status" value="1"/>
</dbReference>
<reference evidence="3" key="1">
    <citation type="submission" date="2017-10" db="EMBL/GenBank/DDBJ databases">
        <title>Rapid genome shrinkage in a self-fertile nematode reveals novel sperm competition proteins.</title>
        <authorList>
            <person name="Yin D."/>
            <person name="Schwarz E.M."/>
            <person name="Thomas C.G."/>
            <person name="Felde R.L."/>
            <person name="Korf I.F."/>
            <person name="Cutter A.D."/>
            <person name="Schartner C.M."/>
            <person name="Ralston E.J."/>
            <person name="Meyer B.J."/>
            <person name="Haag E.S."/>
        </authorList>
    </citation>
    <scope>NUCLEOTIDE SEQUENCE [LARGE SCALE GENOMIC DNA]</scope>
    <source>
        <strain evidence="3">JU1422</strain>
    </source>
</reference>
<proteinExistence type="predicted"/>
<dbReference type="Proteomes" id="UP000230233">
    <property type="component" value="Chromosome II"/>
</dbReference>
<protein>
    <recommendedName>
        <fullName evidence="1">Sdz-33 F-box domain-containing protein</fullName>
    </recommendedName>
</protein>